<dbReference type="PANTHER" id="PTHR23275:SF100">
    <property type="entry name" value="EGF-LIKE DOMAIN-CONTAINING PROTEIN"/>
    <property type="match status" value="1"/>
</dbReference>
<dbReference type="Proteomes" id="UP001162131">
    <property type="component" value="Unassembled WGS sequence"/>
</dbReference>
<dbReference type="SMART" id="SM00261">
    <property type="entry name" value="FU"/>
    <property type="match status" value="5"/>
</dbReference>
<feature type="compositionally biased region" description="Basic residues" evidence="1">
    <location>
        <begin position="2171"/>
        <end position="2182"/>
    </location>
</feature>
<dbReference type="EMBL" id="CAJZBQ010000040">
    <property type="protein sequence ID" value="CAG9326158.1"/>
    <property type="molecule type" value="Genomic_DNA"/>
</dbReference>
<evidence type="ECO:0000256" key="1">
    <source>
        <dbReference type="SAM" id="MobiDB-lite"/>
    </source>
</evidence>
<dbReference type="PANTHER" id="PTHR23275">
    <property type="entry name" value="CABRIOLET.-RELATED"/>
    <property type="match status" value="1"/>
</dbReference>
<dbReference type="CDD" id="cd00064">
    <property type="entry name" value="FU"/>
    <property type="match status" value="2"/>
</dbReference>
<keyword evidence="2" id="KW-1133">Transmembrane helix</keyword>
<name>A0AAU9JJL4_9CILI</name>
<evidence type="ECO:0008006" key="5">
    <source>
        <dbReference type="Google" id="ProtNLM"/>
    </source>
</evidence>
<feature type="compositionally biased region" description="Basic and acidic residues" evidence="1">
    <location>
        <begin position="1763"/>
        <end position="1774"/>
    </location>
</feature>
<dbReference type="InterPro" id="IPR006212">
    <property type="entry name" value="Furin_repeat"/>
</dbReference>
<proteinExistence type="predicted"/>
<accession>A0AAU9JJL4</accession>
<dbReference type="InterPro" id="IPR009030">
    <property type="entry name" value="Growth_fac_rcpt_cys_sf"/>
</dbReference>
<protein>
    <recommendedName>
        <fullName evidence="5">TNFR-Cys domain-containing protein</fullName>
    </recommendedName>
</protein>
<organism evidence="3 4">
    <name type="scientific">Blepharisma stoltei</name>
    <dbReference type="NCBI Taxonomy" id="1481888"/>
    <lineage>
        <taxon>Eukaryota</taxon>
        <taxon>Sar</taxon>
        <taxon>Alveolata</taxon>
        <taxon>Ciliophora</taxon>
        <taxon>Postciliodesmatophora</taxon>
        <taxon>Heterotrichea</taxon>
        <taxon>Heterotrichida</taxon>
        <taxon>Blepharismidae</taxon>
        <taxon>Blepharisma</taxon>
    </lineage>
</organism>
<keyword evidence="2" id="KW-0472">Membrane</keyword>
<feature type="region of interest" description="Disordered" evidence="1">
    <location>
        <begin position="2155"/>
        <end position="2207"/>
    </location>
</feature>
<feature type="region of interest" description="Disordered" evidence="1">
    <location>
        <begin position="1754"/>
        <end position="1780"/>
    </location>
</feature>
<feature type="compositionally biased region" description="Polar residues" evidence="1">
    <location>
        <begin position="2184"/>
        <end position="2207"/>
    </location>
</feature>
<dbReference type="Gene3D" id="2.10.220.10">
    <property type="entry name" value="Hormone Receptor, Insulin-like Growth Factor Receptor 1, Chain A, domain 2"/>
    <property type="match status" value="4"/>
</dbReference>
<dbReference type="InterPro" id="IPR052798">
    <property type="entry name" value="Giardia_VSA"/>
</dbReference>
<reference evidence="3" key="1">
    <citation type="submission" date="2021-09" db="EMBL/GenBank/DDBJ databases">
        <authorList>
            <consortium name="AG Swart"/>
            <person name="Singh M."/>
            <person name="Singh A."/>
            <person name="Seah K."/>
            <person name="Emmerich C."/>
        </authorList>
    </citation>
    <scope>NUCLEOTIDE SEQUENCE</scope>
    <source>
        <strain evidence="3">ATCC30299</strain>
    </source>
</reference>
<feature type="transmembrane region" description="Helical" evidence="2">
    <location>
        <begin position="1434"/>
        <end position="1455"/>
    </location>
</feature>
<feature type="transmembrane region" description="Helical" evidence="2">
    <location>
        <begin position="1363"/>
        <end position="1383"/>
    </location>
</feature>
<keyword evidence="4" id="KW-1185">Reference proteome</keyword>
<feature type="region of interest" description="Disordered" evidence="1">
    <location>
        <begin position="2221"/>
        <end position="2247"/>
    </location>
</feature>
<keyword evidence="2" id="KW-0812">Transmembrane</keyword>
<feature type="transmembrane region" description="Helical" evidence="2">
    <location>
        <begin position="1403"/>
        <end position="1427"/>
    </location>
</feature>
<comment type="caution">
    <text evidence="3">The sequence shown here is derived from an EMBL/GenBank/DDBJ whole genome shotgun (WGS) entry which is preliminary data.</text>
</comment>
<gene>
    <name evidence="3" type="ORF">BSTOLATCC_MIC40591</name>
</gene>
<evidence type="ECO:0000313" key="4">
    <source>
        <dbReference type="Proteomes" id="UP001162131"/>
    </source>
</evidence>
<feature type="transmembrane region" description="Helical" evidence="2">
    <location>
        <begin position="1318"/>
        <end position="1343"/>
    </location>
</feature>
<dbReference type="SUPFAM" id="SSF57184">
    <property type="entry name" value="Growth factor receptor domain"/>
    <property type="match status" value="2"/>
</dbReference>
<evidence type="ECO:0000313" key="3">
    <source>
        <dbReference type="EMBL" id="CAG9326158.1"/>
    </source>
</evidence>
<sequence>MKFLIFHIIATVWAATLNPVSISATSLDIRTSTSYYININAITTIPSGGYIKIVFPSLYTTLASGSATCSITGLQTGCTSTCTFNGNNLKIENCFPQTGYVYITLQNINNPEYAATSSSFQIFTYDTSGNSLDDVTTGFQITFSNGVMKSASLVTGTQVTGDYSTWTVNFVTNYQIANKEYISVTFPSWSSGIGISTTMNYCDGVQTCNGIKNIEATPYCTCSSNTLIVTLSSAISPGSTSFNVTSVRNPYSAASVSGFYITTYGSLGVIDKSDMISISAQNFTPQPLDIESLEIDSPTMINNETKYTFTFSCSLPIPQSSILSVQFPSDLTVNAAITTSVISIWGISSQMTYSISSNTITINNGFPSYLSADYSIIFSVSNVLNPSSTKPTSPIIISVTTSSGAGVCSASNNSLLSVTATPGTLTSVSITPQSYTINADTTYSFSFYSSDPMPSGAGIKITLPEEMSVTTSSAKTCSYIESSSVMSKNSKCQAANGRYIYVTECFPSGYTSGLISFQIQDVINPMLPATTSTFLVETYKDNSFQYVIGSDSSIIIEPISGTLQSVQIFPANLITGESVQYTFIISTSNTIPAGGYALISLPSEILVTNINNQCTGPINLESTFSCQLTTSSIKIIDGFKSKNFSPGSFGFNVTGIMNPSTTKTSGTFKVHTYSGSYLIDSLITGITITSDTPHALESGSVATSNSLVGAYASFTFTLKPFNQFYNNGIIMVTPPSEITIPSSPSCSVGNVIQGIVCSLEGSKLKAVISLNTAYTGSTFSFILNNVQNPKTTKPSGSFTVTTMDDIYSIDSLSTGVTVQATTPFQLSSVSISSADSGINQVTTYTFKITTTYTIPAGGYIKVVLPSQLSITSTMKCYYSNVYVNCVNKGQNTINLYLFSQDFSAATLSFDIQNIKNYQLASSSSAFAISTSTSDGYSIESDSSQVVSFSCYSPCATCETTPYTCLSCFPDSSLPYCWNGGCHDECNVGYYKSSDNKTCIVCSEINSYCDSCPNGSYLYMGTCLSSCPSGITVISGSQCVACKTSCKTCVDTIDKCSSCVSEQILYNNKCYDVCPDGTIELSGKCNKCDSSCLTCSESVNNCTSCSTGIYLYSNACVDSCPENTTVVSGSNCIACKSSCLTCETYYDYCTLCSNSLLAFNGLCVDKCPSGYTSKNGACVSECSPGCNSMLLDNGVCDLVCNKTDCNYDNGMCITGVVYLTNLNYSTTLPISQNPLPASISGAASAGVIGVTKMVSPATSGMGASIGLLGIIEAASWIRLTTGVGNANSTHGDEIYNNSTDKRRRFLIDSSDDYEIEIGFSFLIFILFCHFVGNIAFTFTVYYVIIKKDSALKQWIKMHPYANALYLFLSSVISFKFIRFFISSFCGLSACSARLDKKTNIYKPILIMTYVSLGVVTIPILCVAVYLMSTFSTGNVVFLQALDTLIITASVALLHVFDLIFMHREIRGERKNKNVNVDLMAGITTPYTEELEVENFSICHCKEAIKSLDCETTTNGDTSRAPMDYWEYETPAKGQTAVPIEPESESFTPVKLLDQEENLWEKNSEIEEEMNGLNFSLFNHQESSEEHIANNELDATEKDMLNQDSSDINEVAEENFIFMPIPGEDFIMNEDVEDYAEIKIFGLEEKFLVDLQAVEKVLEKFCIEEKEMIDIIKIEKKKNSFIAEEKVVTDVMEIEETITRMRVKEKIITEPFYTEEDRRETEGSSIVLFSNENNILVIDQGSKNSTKKEFILVDNGEGLDNIPPEESHEIKPKEPDSSLSEPDFNKTITLHMNFELDDSSREFIDEENEPQLLEIIPEESLLLLSDAEVDEYDPECIRVQHRPSGLKVLVKQEFKGGEVEDGTILDTSMYEIHEIDEYDSHYAILRRTNSDTLIRVRRNFAGSRIVDVELRVGGRWMIGRVVSKESDFDFANAFVDPQDPECVIATHNVTGFKFRILKVFNGSQRIDTENNAPEIIGNYDPNYVMVDKDDVHYAWINYNGQNIRAKRNFVGGMILDILTDNEIKSFVFEPEQTAFFNNREELDLYVIPSYNDSQISSILPTPPSNPTEELFHSSSRKGVIEFLPPPVEESQEEPKFQENIIEEVGFEPEATGQELVKEVVIPFEEEKLFENVPRSNVSSTNSMATRTLLKFNKLEYGSDEEEQQNSRAYTSVTKRRHRSKKKGSRNTSITSSPENNLSKRSKNSRMQSQESLKNIEAIYLQRLKNPSQSAKKSPRKRFHNLMSPDSDYDSISMSAYESLSNLNMKPKAAELDIEMIRKKYYK</sequence>
<evidence type="ECO:0000256" key="2">
    <source>
        <dbReference type="SAM" id="Phobius"/>
    </source>
</evidence>